<organism evidence="2 3">
    <name type="scientific">Streptomyces virginiae</name>
    <name type="common">Streptomyces cinnamonensis</name>
    <dbReference type="NCBI Taxonomy" id="1961"/>
    <lineage>
        <taxon>Bacteria</taxon>
        <taxon>Bacillati</taxon>
        <taxon>Actinomycetota</taxon>
        <taxon>Actinomycetes</taxon>
        <taxon>Kitasatosporales</taxon>
        <taxon>Streptomycetaceae</taxon>
        <taxon>Streptomyces</taxon>
    </lineage>
</organism>
<comment type="similarity">
    <text evidence="1">Belongs to the AB hydrolase superfamily.</text>
</comment>
<dbReference type="GO" id="GO:0004177">
    <property type="term" value="F:aminopeptidase activity"/>
    <property type="evidence" value="ECO:0007669"/>
    <property type="project" value="UniProtKB-KW"/>
</dbReference>
<evidence type="ECO:0000256" key="1">
    <source>
        <dbReference type="ARBA" id="ARBA00008645"/>
    </source>
</evidence>
<accession>A0ABQ3NP75</accession>
<dbReference type="PANTHER" id="PTHR22946:SF12">
    <property type="entry name" value="CONIDIAL PIGMENT BIOSYNTHESIS PROTEIN AYG1 (AFU_ORTHOLOGUE AFUA_2G17550)"/>
    <property type="match status" value="1"/>
</dbReference>
<dbReference type="SUPFAM" id="SSF53474">
    <property type="entry name" value="alpha/beta-Hydrolases"/>
    <property type="match status" value="1"/>
</dbReference>
<dbReference type="Proteomes" id="UP000660554">
    <property type="component" value="Unassembled WGS sequence"/>
</dbReference>
<comment type="caution">
    <text evidence="2">The sequence shown here is derived from an EMBL/GenBank/DDBJ whole genome shotgun (WGS) entry which is preliminary data.</text>
</comment>
<evidence type="ECO:0000313" key="3">
    <source>
        <dbReference type="Proteomes" id="UP000660554"/>
    </source>
</evidence>
<proteinExistence type="inferred from homology"/>
<keyword evidence="2" id="KW-0645">Protease</keyword>
<evidence type="ECO:0000313" key="2">
    <source>
        <dbReference type="EMBL" id="GHI14563.1"/>
    </source>
</evidence>
<protein>
    <submittedName>
        <fullName evidence="2">Hypothetical dipeptidyl aminopeptidase/ acylaminoacyl-peptidase related protein</fullName>
    </submittedName>
</protein>
<name>A0ABQ3NP75_STRVG</name>
<dbReference type="GeneID" id="86952047"/>
<dbReference type="EMBL" id="BNDV01000008">
    <property type="protein sequence ID" value="GHI14563.1"/>
    <property type="molecule type" value="Genomic_DNA"/>
</dbReference>
<keyword evidence="2" id="KW-0031">Aminopeptidase</keyword>
<dbReference type="PANTHER" id="PTHR22946">
    <property type="entry name" value="DIENELACTONE HYDROLASE DOMAIN-CONTAINING PROTEIN-RELATED"/>
    <property type="match status" value="1"/>
</dbReference>
<keyword evidence="2" id="KW-0378">Hydrolase</keyword>
<gene>
    <name evidence="2" type="ORF">Scinn_40260</name>
</gene>
<sequence length="412" mass="44899">MAYRFCENEQLDFEVRALLGAAWQKGSDPGEVLATAAALGDADGRGWFEGWTELARRVRSDGERAAAEGRRTSARDAWLRAAGYFGTGLVAADALSDEGRLLSVFREHRECFDRFAAAWEPAAERVAVPYEGTELPGYLFRPAAGAAAGSATGTSGGAGVPTVIVNNGSDGPVSTAWTMLGAPAVARGWNALLFDGPGQQSMLFEHRMLFRPDWENVITPVVDFLLGHDGIDADRLVLAGISQAGYWVPRALAFEHRIAAGVADPGVVSVVDSWWNNFPPELRELFDAGERDTFDGVMREGFAEDAELAAYWRWRAKPYGIDSPYDLLTEVARYDLAGVLDRITVPLLVTSPEGEHFWPGQARRLYEALPGEKAFVEFTAAEGADLHCEPLGRALFEQRVFDWLAARLGVTA</sequence>
<reference evidence="3" key="1">
    <citation type="submission" date="2020-09" db="EMBL/GenBank/DDBJ databases">
        <title>Whole genome shotgun sequence of Streptomyces cinnamonensis NBRC 15873.</title>
        <authorList>
            <person name="Komaki H."/>
            <person name="Tamura T."/>
        </authorList>
    </citation>
    <scope>NUCLEOTIDE SEQUENCE [LARGE SCALE GENOMIC DNA]</scope>
    <source>
        <strain evidence="3">NBRC 15873</strain>
    </source>
</reference>
<dbReference type="InterPro" id="IPR050261">
    <property type="entry name" value="FrsA_esterase"/>
</dbReference>
<dbReference type="InterPro" id="IPR029058">
    <property type="entry name" value="AB_hydrolase_fold"/>
</dbReference>
<dbReference type="RefSeq" id="WP_191869502.1">
    <property type="nucleotide sequence ID" value="NZ_BMRU01000023.1"/>
</dbReference>
<dbReference type="Gene3D" id="1.20.1440.110">
    <property type="entry name" value="acylaminoacyl peptidase"/>
    <property type="match status" value="1"/>
</dbReference>
<keyword evidence="3" id="KW-1185">Reference proteome</keyword>
<dbReference type="Gene3D" id="3.40.50.1820">
    <property type="entry name" value="alpha/beta hydrolase"/>
    <property type="match status" value="1"/>
</dbReference>